<keyword evidence="1" id="KW-1133">Transmembrane helix</keyword>
<gene>
    <name evidence="3" type="primary">LOC106159437</name>
</gene>
<feature type="transmembrane region" description="Helical" evidence="1">
    <location>
        <begin position="124"/>
        <end position="146"/>
    </location>
</feature>
<accession>A0A1S3HYS7</accession>
<reference evidence="3" key="1">
    <citation type="submission" date="2025-08" db="UniProtKB">
        <authorList>
            <consortium name="RefSeq"/>
        </authorList>
    </citation>
    <scope>IDENTIFICATION</scope>
    <source>
        <tissue evidence="3">Gonads</tissue>
    </source>
</reference>
<feature type="transmembrane region" description="Helical" evidence="1">
    <location>
        <begin position="51"/>
        <end position="69"/>
    </location>
</feature>
<protein>
    <submittedName>
        <fullName evidence="3">Uncharacterized protein LOC106159437</fullName>
    </submittedName>
</protein>
<keyword evidence="1" id="KW-0812">Transmembrane</keyword>
<dbReference type="Gene3D" id="1.20.1250.20">
    <property type="entry name" value="MFS general substrate transporter like domains"/>
    <property type="match status" value="1"/>
</dbReference>
<evidence type="ECO:0000313" key="2">
    <source>
        <dbReference type="Proteomes" id="UP000085678"/>
    </source>
</evidence>
<dbReference type="InParanoid" id="A0A1S3HYS7"/>
<sequence>MGRGYFPMLRIAFGGIIIVLSVVCALVLEIIRMDYPCARTISVYYQLPQWILAAVGEIILFSTAAELVCLETPRGVQAVLLGLGWTSIGIGSVLATRFDNFIRAAFPATPCFIENHNCQSSRNLFFGMVVALVINFLFLAAAARLWKQPTPRRATRVSN</sequence>
<organism evidence="2 3">
    <name type="scientific">Lingula anatina</name>
    <name type="common">Brachiopod</name>
    <name type="synonym">Lingula unguis</name>
    <dbReference type="NCBI Taxonomy" id="7574"/>
    <lineage>
        <taxon>Eukaryota</taxon>
        <taxon>Metazoa</taxon>
        <taxon>Spiralia</taxon>
        <taxon>Lophotrochozoa</taxon>
        <taxon>Brachiopoda</taxon>
        <taxon>Linguliformea</taxon>
        <taxon>Lingulata</taxon>
        <taxon>Lingulida</taxon>
        <taxon>Linguloidea</taxon>
        <taxon>Lingulidae</taxon>
        <taxon>Lingula</taxon>
    </lineage>
</organism>
<dbReference type="KEGG" id="lak:106159437"/>
<feature type="transmembrane region" description="Helical" evidence="1">
    <location>
        <begin position="12"/>
        <end position="31"/>
    </location>
</feature>
<proteinExistence type="predicted"/>
<evidence type="ECO:0000256" key="1">
    <source>
        <dbReference type="SAM" id="Phobius"/>
    </source>
</evidence>
<dbReference type="Proteomes" id="UP000085678">
    <property type="component" value="Unplaced"/>
</dbReference>
<dbReference type="OrthoDB" id="8904098at2759"/>
<keyword evidence="2" id="KW-1185">Reference proteome</keyword>
<name>A0A1S3HYS7_LINAN</name>
<keyword evidence="1" id="KW-0472">Membrane</keyword>
<dbReference type="GeneID" id="106159437"/>
<dbReference type="RefSeq" id="XP_013391177.1">
    <property type="nucleotide sequence ID" value="XM_013535723.1"/>
</dbReference>
<feature type="transmembrane region" description="Helical" evidence="1">
    <location>
        <begin position="76"/>
        <end position="95"/>
    </location>
</feature>
<dbReference type="InterPro" id="IPR036259">
    <property type="entry name" value="MFS_trans_sf"/>
</dbReference>
<evidence type="ECO:0000313" key="3">
    <source>
        <dbReference type="RefSeq" id="XP_013391177.1"/>
    </source>
</evidence>
<dbReference type="AlphaFoldDB" id="A0A1S3HYS7"/>